<feature type="coiled-coil region" evidence="4">
    <location>
        <begin position="359"/>
        <end position="386"/>
    </location>
</feature>
<keyword evidence="4" id="KW-0175">Coiled coil</keyword>
<evidence type="ECO:0000313" key="8">
    <source>
        <dbReference type="Proteomes" id="UP001314169"/>
    </source>
</evidence>
<dbReference type="InterPro" id="IPR036047">
    <property type="entry name" value="F-box-like_dom_sf"/>
</dbReference>
<dbReference type="Proteomes" id="UP001314169">
    <property type="component" value="Chromosome 2"/>
</dbReference>
<evidence type="ECO:0000259" key="6">
    <source>
        <dbReference type="PROSITE" id="PS50181"/>
    </source>
</evidence>
<dbReference type="InterPro" id="IPR001810">
    <property type="entry name" value="F-box_dom"/>
</dbReference>
<protein>
    <recommendedName>
        <fullName evidence="6">F-box domain-containing protein</fullName>
    </recommendedName>
</protein>
<evidence type="ECO:0000256" key="4">
    <source>
        <dbReference type="SAM" id="Coils"/>
    </source>
</evidence>
<gene>
    <name evidence="7" type="ORF">MPIPNATIZW_LOCUS9693</name>
</gene>
<evidence type="ECO:0000256" key="5">
    <source>
        <dbReference type="SAM" id="MobiDB-lite"/>
    </source>
</evidence>
<reference evidence="7" key="1">
    <citation type="submission" date="2023-12" db="EMBL/GenBank/DDBJ databases">
        <authorList>
            <person name="Brown T."/>
        </authorList>
    </citation>
    <scope>NUCLEOTIDE SEQUENCE</scope>
</reference>
<dbReference type="SUPFAM" id="SSF81383">
    <property type="entry name" value="F-box domain"/>
    <property type="match status" value="1"/>
</dbReference>
<organism evidence="7 8">
    <name type="scientific">Pipistrellus nathusii</name>
    <name type="common">Nathusius' pipistrelle</name>
    <dbReference type="NCBI Taxonomy" id="59473"/>
    <lineage>
        <taxon>Eukaryota</taxon>
        <taxon>Metazoa</taxon>
        <taxon>Chordata</taxon>
        <taxon>Craniata</taxon>
        <taxon>Vertebrata</taxon>
        <taxon>Euteleostomi</taxon>
        <taxon>Mammalia</taxon>
        <taxon>Eutheria</taxon>
        <taxon>Laurasiatheria</taxon>
        <taxon>Chiroptera</taxon>
        <taxon>Yangochiroptera</taxon>
        <taxon>Vespertilionidae</taxon>
        <taxon>Pipistrellus</taxon>
    </lineage>
</organism>
<dbReference type="SMART" id="SM00256">
    <property type="entry name" value="FBOX"/>
    <property type="match status" value="1"/>
</dbReference>
<comment type="pathway">
    <text evidence="1">Protein modification; protein ubiquitination.</text>
</comment>
<accession>A0ABN9ZYV9</accession>
<sequence>MERSAFLCGACSSWGCRCQPRQGPGETAAAHSMQPPVPTPVPTPVPAPDPDPGEKHVEAAAAPLCCAGSGGTASPRPPSPPPRCSLQDLPLELLEAIFALLPAIDLSSLAQACSQFRSILHTDSIWRRRCREEYGACGNFRDLEAMGLSCREFYTKLLHPYRNILGLWRLDTEARRELLKVAVDGVGITGWKYLPLSYPDVDVAKQRKPSFRIRLTERRSAAVECLEDYSRPLNCLHYRGGSHQCHLTIQKDEFTTKCNHSMSAWFQNPQMLLDSRLLSYRDPNCLTYRRVYLPPSQPGDLIRPGFFQGSYHAFSLKVAVLSFHGKYARATKIGGDPIFSAWKETLEIHLLRRIQLPDMEILLRDFEALSRTVQEMDEQAIQEQQEEEGHGWQGLPQPGVREARAAALEEQPAHSFVLPESEYSVDGNCPRTYRMCFYGVNIVHFYGSISPQRFPGIFILFDENHFGFLCVERRLLSLYNRIQDTFKNVEAPSPQAFLDMLKSIQAPREDWWSTWSD</sequence>
<feature type="domain" description="F-box" evidence="6">
    <location>
        <begin position="83"/>
        <end position="129"/>
    </location>
</feature>
<comment type="similarity">
    <text evidence="2">Belongs to the FBXO31 family.</text>
</comment>
<evidence type="ECO:0000256" key="2">
    <source>
        <dbReference type="ARBA" id="ARBA00010611"/>
    </source>
</evidence>
<proteinExistence type="inferred from homology"/>
<evidence type="ECO:0000256" key="3">
    <source>
        <dbReference type="ARBA" id="ARBA00022786"/>
    </source>
</evidence>
<keyword evidence="8" id="KW-1185">Reference proteome</keyword>
<evidence type="ECO:0000256" key="1">
    <source>
        <dbReference type="ARBA" id="ARBA00004906"/>
    </source>
</evidence>
<keyword evidence="3" id="KW-0833">Ubl conjugation pathway</keyword>
<dbReference type="InterPro" id="IPR045048">
    <property type="entry name" value="FBXO31/39"/>
</dbReference>
<name>A0ABN9ZYV9_PIPNA</name>
<dbReference type="Pfam" id="PF12014">
    <property type="entry name" value="Cyclin_D1_bind"/>
    <property type="match status" value="1"/>
</dbReference>
<dbReference type="Gene3D" id="1.20.1280.50">
    <property type="match status" value="1"/>
</dbReference>
<dbReference type="PANTHER" id="PTHR10706">
    <property type="entry name" value="F-BOX FAMILY PROTEIN"/>
    <property type="match status" value="1"/>
</dbReference>
<dbReference type="PANTHER" id="PTHR10706:SF130">
    <property type="entry name" value="F-BOX ONLY PROTEIN 31"/>
    <property type="match status" value="1"/>
</dbReference>
<evidence type="ECO:0000313" key="7">
    <source>
        <dbReference type="EMBL" id="CAK6441387.1"/>
    </source>
</evidence>
<dbReference type="Pfam" id="PF12937">
    <property type="entry name" value="F-box-like"/>
    <property type="match status" value="1"/>
</dbReference>
<dbReference type="EMBL" id="OY882859">
    <property type="protein sequence ID" value="CAK6441387.1"/>
    <property type="molecule type" value="Genomic_DNA"/>
</dbReference>
<dbReference type="PROSITE" id="PS50181">
    <property type="entry name" value="FBOX"/>
    <property type="match status" value="1"/>
</dbReference>
<feature type="compositionally biased region" description="Pro residues" evidence="5">
    <location>
        <begin position="35"/>
        <end position="50"/>
    </location>
</feature>
<feature type="region of interest" description="Disordered" evidence="5">
    <location>
        <begin position="21"/>
        <end position="56"/>
    </location>
</feature>